<accession>A0A1I1ELU6</accession>
<dbReference type="Pfam" id="PF19833">
    <property type="entry name" value="RecG_dom3_C"/>
    <property type="match status" value="1"/>
</dbReference>
<evidence type="ECO:0000313" key="19">
    <source>
        <dbReference type="Proteomes" id="UP000199612"/>
    </source>
</evidence>
<dbReference type="SMART" id="SM00490">
    <property type="entry name" value="HELICc"/>
    <property type="match status" value="2"/>
</dbReference>
<dbReference type="PROSITE" id="PS51194">
    <property type="entry name" value="HELICASE_CTER"/>
    <property type="match status" value="1"/>
</dbReference>
<evidence type="ECO:0000256" key="8">
    <source>
        <dbReference type="ARBA" id="ARBA00023125"/>
    </source>
</evidence>
<dbReference type="STRING" id="753702.SAMN04488102_101221"/>
<dbReference type="GO" id="GO:0006281">
    <property type="term" value="P:DNA repair"/>
    <property type="evidence" value="ECO:0007669"/>
    <property type="project" value="UniProtKB-UniRule"/>
</dbReference>
<comment type="catalytic activity">
    <reaction evidence="12 15">
        <text>Couples ATP hydrolysis with the unwinding of duplex DNA by translocating in the 3'-5' direction.</text>
        <dbReference type="EC" id="5.6.2.4"/>
    </reaction>
</comment>
<comment type="similarity">
    <text evidence="1 15">Belongs to the helicase family. RecG subfamily.</text>
</comment>
<feature type="domain" description="Helicase C-terminal" evidence="17">
    <location>
        <begin position="449"/>
        <end position="614"/>
    </location>
</feature>
<evidence type="ECO:0000256" key="15">
    <source>
        <dbReference type="RuleBase" id="RU363016"/>
    </source>
</evidence>
<evidence type="ECO:0000256" key="12">
    <source>
        <dbReference type="ARBA" id="ARBA00034617"/>
    </source>
</evidence>
<dbReference type="Pfam" id="PF17191">
    <property type="entry name" value="RecG_wedge"/>
    <property type="match status" value="1"/>
</dbReference>
<dbReference type="PROSITE" id="PS51192">
    <property type="entry name" value="HELICASE_ATP_BIND_1"/>
    <property type="match status" value="1"/>
</dbReference>
<sequence length="679" mass="77198">MTLSIEDPIAGLSGVGEKRAEALNELGINTISDLLTYFPFRFEDLTAKSIDEIEDNEKVVLEGVAISEGTVSYFGRKRNRLTFRMNCDHVIVSVTFFNQPYLKKQIETGKEIKVFGKWDGIRKQLSGIKILSSDSASDQEAIYHSSKKIRQSTIFKLIEKAWDQYKDVIPEDVPDPLRRKHNLLTRKEMIYRMHFPADSRELEEARYSVIFREFFIYQLRMAWIKRQTKLAQNGLTIDYDVRQLKMFFDSLPYELTQAQKRVVNEVCKDLKIKGQMFRLLQGDVGSGKTVVAASAILAAKTAGKQSALMAPTEILATQHKQSLDEMFDKTEINVELLTGSTRRKERDKILARLRTGDIDCLIGTHALIQEGVVFDSLALVITDEQHRFGVDQRKNLREKGLNPDVLFMTATPIPRTLSITAYGEMDVSVIDEMPLGRKPISTYWIRPKHFDRMTGFLKKELEKGHQVYIISPLIEESEMMDLEDVTALYHTYQEILGDSFTVGLLHGKMSASEKEATMEEFQRNAIQVLVSTTVIEVGVNVPNATLMIIHDADRFGLAQLHQLRGRVGRGEQESYCILIADPKGEKGAERMQIITETSDGFALSQRDLEMRGPGNIFGKKQSGLPEFKVADIVEDFSILEEARMAAQQLIQTEAFYNKEEYSSLRNSLGITKENEMILD</sequence>
<evidence type="ECO:0000256" key="7">
    <source>
        <dbReference type="ARBA" id="ARBA00022840"/>
    </source>
</evidence>
<feature type="domain" description="Helicase ATP-binding" evidence="16">
    <location>
        <begin position="269"/>
        <end position="430"/>
    </location>
</feature>
<dbReference type="AlphaFoldDB" id="A0A1I1ELU6"/>
<name>A0A1I1ELU6_9LACT</name>
<dbReference type="OrthoDB" id="9804325at2"/>
<comment type="function">
    <text evidence="15">Plays a critical role in recombination and DNA repair. Helps process Holliday junction intermediates to mature products by catalyzing branch migration. Has replication fork regression activity, unwinds stalled or blocked replication forks to make a HJ that can be resolved. Has a DNA unwinding activity characteristic of a DNA helicase with 3'-5' polarity.</text>
</comment>
<dbReference type="InterPro" id="IPR012340">
    <property type="entry name" value="NA-bd_OB-fold"/>
</dbReference>
<keyword evidence="7 15" id="KW-0067">ATP-binding</keyword>
<dbReference type="GO" id="GO:0003677">
    <property type="term" value="F:DNA binding"/>
    <property type="evidence" value="ECO:0007669"/>
    <property type="project" value="UniProtKB-KW"/>
</dbReference>
<dbReference type="InterPro" id="IPR004609">
    <property type="entry name" value="ATP-dep_DNA_helicase_RecG"/>
</dbReference>
<comment type="catalytic activity">
    <reaction evidence="14 15">
        <text>ATP + H2O = ADP + phosphate + H(+)</text>
        <dbReference type="Rhea" id="RHEA:13065"/>
        <dbReference type="ChEBI" id="CHEBI:15377"/>
        <dbReference type="ChEBI" id="CHEBI:15378"/>
        <dbReference type="ChEBI" id="CHEBI:30616"/>
        <dbReference type="ChEBI" id="CHEBI:43474"/>
        <dbReference type="ChEBI" id="CHEBI:456216"/>
        <dbReference type="EC" id="5.6.2.4"/>
    </reaction>
</comment>
<dbReference type="EMBL" id="FOLT01000001">
    <property type="protein sequence ID" value="SFB87636.1"/>
    <property type="molecule type" value="Genomic_DNA"/>
</dbReference>
<evidence type="ECO:0000256" key="9">
    <source>
        <dbReference type="ARBA" id="ARBA00023172"/>
    </source>
</evidence>
<protein>
    <recommendedName>
        <fullName evidence="2 15">ATP-dependent DNA helicase RecG</fullName>
        <ecNumber evidence="13 15">5.6.2.4</ecNumber>
    </recommendedName>
</protein>
<evidence type="ECO:0000256" key="4">
    <source>
        <dbReference type="ARBA" id="ARBA00022763"/>
    </source>
</evidence>
<dbReference type="RefSeq" id="WP_091527961.1">
    <property type="nucleotide sequence ID" value="NZ_FOLT01000001.1"/>
</dbReference>
<dbReference type="InterPro" id="IPR011545">
    <property type="entry name" value="DEAD/DEAH_box_helicase_dom"/>
</dbReference>
<dbReference type="InterPro" id="IPR027417">
    <property type="entry name" value="P-loop_NTPase"/>
</dbReference>
<dbReference type="GO" id="GO:0005524">
    <property type="term" value="F:ATP binding"/>
    <property type="evidence" value="ECO:0007669"/>
    <property type="project" value="UniProtKB-KW"/>
</dbReference>
<evidence type="ECO:0000256" key="13">
    <source>
        <dbReference type="ARBA" id="ARBA00034808"/>
    </source>
</evidence>
<dbReference type="NCBIfam" id="NF008168">
    <property type="entry name" value="PRK10917.2-2"/>
    <property type="match status" value="1"/>
</dbReference>
<evidence type="ECO:0000256" key="1">
    <source>
        <dbReference type="ARBA" id="ARBA00007504"/>
    </source>
</evidence>
<dbReference type="EC" id="5.6.2.4" evidence="13 15"/>
<organism evidence="18 19">
    <name type="scientific">Alkalibacterium subtropicum</name>
    <dbReference type="NCBI Taxonomy" id="753702"/>
    <lineage>
        <taxon>Bacteria</taxon>
        <taxon>Bacillati</taxon>
        <taxon>Bacillota</taxon>
        <taxon>Bacilli</taxon>
        <taxon>Lactobacillales</taxon>
        <taxon>Carnobacteriaceae</taxon>
        <taxon>Alkalibacterium</taxon>
    </lineage>
</organism>
<evidence type="ECO:0000313" key="18">
    <source>
        <dbReference type="EMBL" id="SFB87636.1"/>
    </source>
</evidence>
<evidence type="ECO:0000256" key="6">
    <source>
        <dbReference type="ARBA" id="ARBA00022806"/>
    </source>
</evidence>
<keyword evidence="4 15" id="KW-0227">DNA damage</keyword>
<keyword evidence="5 15" id="KW-0378">Hydrolase</keyword>
<keyword evidence="3 15" id="KW-0547">Nucleotide-binding</keyword>
<dbReference type="NCBIfam" id="TIGR00643">
    <property type="entry name" value="recG"/>
    <property type="match status" value="1"/>
</dbReference>
<dbReference type="SUPFAM" id="SSF50249">
    <property type="entry name" value="Nucleic acid-binding proteins"/>
    <property type="match status" value="1"/>
</dbReference>
<keyword evidence="8" id="KW-0238">DNA-binding</keyword>
<gene>
    <name evidence="18" type="ORF">SAMN04488102_101221</name>
</gene>
<dbReference type="SUPFAM" id="SSF52540">
    <property type="entry name" value="P-loop containing nucleoside triphosphate hydrolases"/>
    <property type="match status" value="2"/>
</dbReference>
<dbReference type="GO" id="GO:0016887">
    <property type="term" value="F:ATP hydrolysis activity"/>
    <property type="evidence" value="ECO:0007669"/>
    <property type="project" value="RHEA"/>
</dbReference>
<dbReference type="Gene3D" id="3.40.50.300">
    <property type="entry name" value="P-loop containing nucleotide triphosphate hydrolases"/>
    <property type="match status" value="2"/>
</dbReference>
<keyword evidence="10 15" id="KW-0234">DNA repair</keyword>
<evidence type="ECO:0000256" key="14">
    <source>
        <dbReference type="ARBA" id="ARBA00048988"/>
    </source>
</evidence>
<evidence type="ECO:0000259" key="17">
    <source>
        <dbReference type="PROSITE" id="PS51194"/>
    </source>
</evidence>
<dbReference type="NCBIfam" id="NF008165">
    <property type="entry name" value="PRK10917.1-3"/>
    <property type="match status" value="1"/>
</dbReference>
<dbReference type="GO" id="GO:0043138">
    <property type="term" value="F:3'-5' DNA helicase activity"/>
    <property type="evidence" value="ECO:0007669"/>
    <property type="project" value="UniProtKB-EC"/>
</dbReference>
<evidence type="ECO:0000256" key="10">
    <source>
        <dbReference type="ARBA" id="ARBA00023204"/>
    </source>
</evidence>
<proteinExistence type="inferred from homology"/>
<dbReference type="Pfam" id="PF00271">
    <property type="entry name" value="Helicase_C"/>
    <property type="match status" value="1"/>
</dbReference>
<dbReference type="InterPro" id="IPR033454">
    <property type="entry name" value="RecG_wedge"/>
</dbReference>
<dbReference type="InterPro" id="IPR014001">
    <property type="entry name" value="Helicase_ATP-bd"/>
</dbReference>
<dbReference type="InterPro" id="IPR001650">
    <property type="entry name" value="Helicase_C-like"/>
</dbReference>
<dbReference type="Proteomes" id="UP000199612">
    <property type="component" value="Unassembled WGS sequence"/>
</dbReference>
<dbReference type="CDD" id="cd04488">
    <property type="entry name" value="RecG_wedge_OBF"/>
    <property type="match status" value="1"/>
</dbReference>
<keyword evidence="19" id="KW-1185">Reference proteome</keyword>
<dbReference type="PANTHER" id="PTHR47964:SF1">
    <property type="entry name" value="ATP-DEPENDENT DNA HELICASE HOMOLOG RECG, CHLOROPLASTIC"/>
    <property type="match status" value="1"/>
</dbReference>
<dbReference type="InterPro" id="IPR045562">
    <property type="entry name" value="RecG_dom3_C"/>
</dbReference>
<reference evidence="19" key="1">
    <citation type="submission" date="2016-10" db="EMBL/GenBank/DDBJ databases">
        <authorList>
            <person name="Varghese N."/>
            <person name="Submissions S."/>
        </authorList>
    </citation>
    <scope>NUCLEOTIDE SEQUENCE [LARGE SCALE GENOMIC DNA]</scope>
    <source>
        <strain evidence="19">DSM 23664</strain>
    </source>
</reference>
<dbReference type="GO" id="GO:0006310">
    <property type="term" value="P:DNA recombination"/>
    <property type="evidence" value="ECO:0007669"/>
    <property type="project" value="UniProtKB-UniRule"/>
</dbReference>
<keyword evidence="9 15" id="KW-0233">DNA recombination</keyword>
<keyword evidence="6 15" id="KW-0347">Helicase</keyword>
<dbReference type="SMART" id="SM00487">
    <property type="entry name" value="DEXDc"/>
    <property type="match status" value="1"/>
</dbReference>
<evidence type="ECO:0000256" key="3">
    <source>
        <dbReference type="ARBA" id="ARBA00022741"/>
    </source>
</evidence>
<dbReference type="CDD" id="cd17992">
    <property type="entry name" value="DEXHc_RecG"/>
    <property type="match status" value="1"/>
</dbReference>
<dbReference type="PANTHER" id="PTHR47964">
    <property type="entry name" value="ATP-DEPENDENT DNA HELICASE HOMOLOG RECG, CHLOROPLASTIC"/>
    <property type="match status" value="1"/>
</dbReference>
<evidence type="ECO:0000256" key="5">
    <source>
        <dbReference type="ARBA" id="ARBA00022801"/>
    </source>
</evidence>
<evidence type="ECO:0000256" key="11">
    <source>
        <dbReference type="ARBA" id="ARBA00023235"/>
    </source>
</evidence>
<evidence type="ECO:0000259" key="16">
    <source>
        <dbReference type="PROSITE" id="PS51192"/>
    </source>
</evidence>
<dbReference type="Gene3D" id="2.40.50.140">
    <property type="entry name" value="Nucleic acid-binding proteins"/>
    <property type="match status" value="1"/>
</dbReference>
<evidence type="ECO:0000256" key="2">
    <source>
        <dbReference type="ARBA" id="ARBA00017846"/>
    </source>
</evidence>
<keyword evidence="11" id="KW-0413">Isomerase</keyword>
<dbReference type="Pfam" id="PF00270">
    <property type="entry name" value="DEAD"/>
    <property type="match status" value="1"/>
</dbReference>
<dbReference type="InterPro" id="IPR047112">
    <property type="entry name" value="RecG/Mfd"/>
</dbReference>